<sequence>MAKLEKYRQYIQKLLIQYGSYEPFVEGVEVQLIFDPIRDHYQILDIGWIECDRIYNCVMHLDIKDEKIWIQRNMTDIQIAEELVEMGVTREDIVLGLQVPYKRQYTQYGVA</sequence>
<dbReference type="InterPro" id="IPR014968">
    <property type="entry name" value="XisI"/>
</dbReference>
<dbReference type="OrthoDB" id="467081at2"/>
<keyword evidence="2" id="KW-1185">Reference proteome</keyword>
<dbReference type="InterPro" id="IPR035943">
    <property type="entry name" value="XisI-like_sf"/>
</dbReference>
<organism evidence="1 2">
    <name type="scientific">Aliterella atlantica CENA595</name>
    <dbReference type="NCBI Taxonomy" id="1618023"/>
    <lineage>
        <taxon>Bacteria</taxon>
        <taxon>Bacillati</taxon>
        <taxon>Cyanobacteriota</taxon>
        <taxon>Cyanophyceae</taxon>
        <taxon>Chroococcidiopsidales</taxon>
        <taxon>Aliterellaceae</taxon>
        <taxon>Aliterella</taxon>
    </lineage>
</organism>
<name>A0A0D8ZPY6_9CYAN</name>
<dbReference type="SUPFAM" id="SSF143847">
    <property type="entry name" value="XisI-like"/>
    <property type="match status" value="1"/>
</dbReference>
<evidence type="ECO:0008006" key="3">
    <source>
        <dbReference type="Google" id="ProtNLM"/>
    </source>
</evidence>
<dbReference type="AlphaFoldDB" id="A0A0D8ZPY6"/>
<accession>A0A0D8ZPY6</accession>
<reference evidence="1 2" key="1">
    <citation type="submission" date="2015-02" db="EMBL/GenBank/DDBJ databases">
        <title>Draft genome of a novel marine cyanobacterium (Chroococcales) isolated from South Atlantic Ocean.</title>
        <authorList>
            <person name="Rigonato J."/>
            <person name="Alvarenga D.O."/>
            <person name="Branco L.H."/>
            <person name="Varani A.M."/>
            <person name="Brandini F.P."/>
            <person name="Fiore M.F."/>
        </authorList>
    </citation>
    <scope>NUCLEOTIDE SEQUENCE [LARGE SCALE GENOMIC DNA]</scope>
    <source>
        <strain evidence="1 2">CENA595</strain>
    </source>
</reference>
<dbReference type="STRING" id="1618023.UH38_16290"/>
<dbReference type="Pfam" id="PF08869">
    <property type="entry name" value="XisI"/>
    <property type="match status" value="1"/>
</dbReference>
<evidence type="ECO:0000313" key="2">
    <source>
        <dbReference type="Proteomes" id="UP000032452"/>
    </source>
</evidence>
<protein>
    <recommendedName>
        <fullName evidence="3">XisI protein</fullName>
    </recommendedName>
</protein>
<dbReference type="RefSeq" id="WP_045055730.1">
    <property type="nucleotide sequence ID" value="NZ_CAWMDP010000005.1"/>
</dbReference>
<evidence type="ECO:0000313" key="1">
    <source>
        <dbReference type="EMBL" id="KJH70785.1"/>
    </source>
</evidence>
<gene>
    <name evidence="1" type="ORF">UH38_16290</name>
</gene>
<dbReference type="Proteomes" id="UP000032452">
    <property type="component" value="Unassembled WGS sequence"/>
</dbReference>
<dbReference type="PATRIC" id="fig|1618023.3.peg.298"/>
<dbReference type="EMBL" id="JYON01000018">
    <property type="protein sequence ID" value="KJH70785.1"/>
    <property type="molecule type" value="Genomic_DNA"/>
</dbReference>
<dbReference type="CDD" id="cd16382">
    <property type="entry name" value="XisI-like"/>
    <property type="match status" value="1"/>
</dbReference>
<comment type="caution">
    <text evidence="1">The sequence shown here is derived from an EMBL/GenBank/DDBJ whole genome shotgun (WGS) entry which is preliminary data.</text>
</comment>
<dbReference type="Gene3D" id="3.30.310.110">
    <property type="entry name" value="XisI-like"/>
    <property type="match status" value="1"/>
</dbReference>
<proteinExistence type="predicted"/>